<dbReference type="NCBIfam" id="TIGR00125">
    <property type="entry name" value="cyt_tran_rel"/>
    <property type="match status" value="1"/>
</dbReference>
<keyword evidence="5" id="KW-1185">Reference proteome</keyword>
<name>A0A843YW26_9BURK</name>
<accession>A0A843YW26</accession>
<feature type="domain" description="Cytidyltransferase-like" evidence="3">
    <location>
        <begin position="15"/>
        <end position="134"/>
    </location>
</feature>
<comment type="caution">
    <text evidence="4">The sequence shown here is derived from an EMBL/GenBank/DDBJ whole genome shotgun (WGS) entry which is preliminary data.</text>
</comment>
<evidence type="ECO:0000313" key="5">
    <source>
        <dbReference type="Proteomes" id="UP000451565"/>
    </source>
</evidence>
<dbReference type="SUPFAM" id="SSF52374">
    <property type="entry name" value="Nucleotidylyl transferase"/>
    <property type="match status" value="1"/>
</dbReference>
<keyword evidence="2 4" id="KW-0548">Nucleotidyltransferase</keyword>
<dbReference type="Pfam" id="PF01467">
    <property type="entry name" value="CTP_transf_like"/>
    <property type="match status" value="1"/>
</dbReference>
<dbReference type="PANTHER" id="PTHR43793">
    <property type="entry name" value="FAD SYNTHASE"/>
    <property type="match status" value="1"/>
</dbReference>
<evidence type="ECO:0000259" key="3">
    <source>
        <dbReference type="Pfam" id="PF01467"/>
    </source>
</evidence>
<evidence type="ECO:0000256" key="1">
    <source>
        <dbReference type="ARBA" id="ARBA00022679"/>
    </source>
</evidence>
<dbReference type="PANTHER" id="PTHR43793:SF1">
    <property type="entry name" value="FAD SYNTHASE"/>
    <property type="match status" value="1"/>
</dbReference>
<evidence type="ECO:0000256" key="2">
    <source>
        <dbReference type="ARBA" id="ARBA00022695"/>
    </source>
</evidence>
<dbReference type="Proteomes" id="UP000451565">
    <property type="component" value="Unassembled WGS sequence"/>
</dbReference>
<dbReference type="AlphaFoldDB" id="A0A843YW26"/>
<dbReference type="InterPro" id="IPR014729">
    <property type="entry name" value="Rossmann-like_a/b/a_fold"/>
</dbReference>
<organism evidence="4 5">
    <name type="scientific">Glaciimonas soli</name>
    <dbReference type="NCBI Taxonomy" id="2590999"/>
    <lineage>
        <taxon>Bacteria</taxon>
        <taxon>Pseudomonadati</taxon>
        <taxon>Pseudomonadota</taxon>
        <taxon>Betaproteobacteria</taxon>
        <taxon>Burkholderiales</taxon>
        <taxon>Oxalobacteraceae</taxon>
        <taxon>Glaciimonas</taxon>
    </lineage>
</organism>
<dbReference type="InterPro" id="IPR050385">
    <property type="entry name" value="Archaeal_FAD_synthase"/>
</dbReference>
<evidence type="ECO:0000313" key="4">
    <source>
        <dbReference type="EMBL" id="MQR00796.1"/>
    </source>
</evidence>
<keyword evidence="1 4" id="KW-0808">Transferase</keyword>
<protein>
    <submittedName>
        <fullName evidence="4">Adenylyltransferase/cytidyltransferase family protein</fullName>
    </submittedName>
</protein>
<proteinExistence type="predicted"/>
<dbReference type="EMBL" id="WINI01000004">
    <property type="protein sequence ID" value="MQR00796.1"/>
    <property type="molecule type" value="Genomic_DNA"/>
</dbReference>
<dbReference type="OrthoDB" id="9802794at2"/>
<reference evidence="4 5" key="1">
    <citation type="submission" date="2019-10" db="EMBL/GenBank/DDBJ databases">
        <title>Glaciimonas soli sp. nov., a psychrophilic bacterium isolated from the forest soil of a high elevation mountain in Taiwan.</title>
        <authorList>
            <person name="Wang L.-T."/>
            <person name="Shieh W.Y."/>
        </authorList>
    </citation>
    <scope>NUCLEOTIDE SEQUENCE [LARGE SCALE GENOMIC DNA]</scope>
    <source>
        <strain evidence="4 5">GS1</strain>
    </source>
</reference>
<gene>
    <name evidence="4" type="ORF">GEV47_08885</name>
</gene>
<dbReference type="RefSeq" id="WP_153234416.1">
    <property type="nucleotide sequence ID" value="NZ_WINI01000004.1"/>
</dbReference>
<dbReference type="Gene3D" id="3.40.50.620">
    <property type="entry name" value="HUPs"/>
    <property type="match status" value="1"/>
</dbReference>
<dbReference type="GO" id="GO:0016779">
    <property type="term" value="F:nucleotidyltransferase activity"/>
    <property type="evidence" value="ECO:0007669"/>
    <property type="project" value="UniProtKB-KW"/>
</dbReference>
<sequence length="141" mass="16307">MQVKKKAELCEKVILTYGTFDLFHIGHLNLLRNLKALGARLIVGISTDEFNSLKGKKTIIPYEQRAQIVEATKFVDEVFPECCWEQKRTDITRLNVDIFAMGDDWIGKFDDLSDLCDVIYLPRTKDVSTTEIKKMMQQQFV</sequence>
<dbReference type="InterPro" id="IPR004821">
    <property type="entry name" value="Cyt_trans-like"/>
</dbReference>